<evidence type="ECO:0000256" key="2">
    <source>
        <dbReference type="ARBA" id="ARBA00023027"/>
    </source>
</evidence>
<dbReference type="RefSeq" id="WP_161717922.1">
    <property type="nucleotide sequence ID" value="NZ_JAAAPO010000003.1"/>
</dbReference>
<evidence type="ECO:0000256" key="3">
    <source>
        <dbReference type="RuleBase" id="RU003719"/>
    </source>
</evidence>
<dbReference type="Proteomes" id="UP000753724">
    <property type="component" value="Unassembled WGS sequence"/>
</dbReference>
<keyword evidence="7" id="KW-1185">Reference proteome</keyword>
<proteinExistence type="inferred from homology"/>
<sequence length="315" mass="32404">MTASLPLALQLCPLSPYLEQALGQRVAICRWFELDGAGQAAWLAAHAGDVRAVLTGGHIGCPADLMQALPALGLIAINGVGFDKVDLKLAAARGVLVGNTPDVLTDDVADLAVGLVIGLLRDLAGADAYVRAGHWGHRDWPLARKVSGRRFGIVGLGRIGAAIARRLEPFGPVSYCGTAPKDVAWAYHPDAATLAAHCDVLVVACAANAATQGLINADVLAALGPQGYLVNVARGSVVDEAALAQALAAGHIAGAALDVFADEPNVPDSLLACDNTFFTPHIASATVETRLAMADLVLANLDAFLAGRDLPARVV</sequence>
<accession>A0ABW9XDQ8</accession>
<evidence type="ECO:0000313" key="6">
    <source>
        <dbReference type="EMBL" id="NBC36637.1"/>
    </source>
</evidence>
<feature type="domain" description="D-isomer specific 2-hydroxyacid dehydrogenase NAD-binding" evidence="5">
    <location>
        <begin position="113"/>
        <end position="283"/>
    </location>
</feature>
<dbReference type="Pfam" id="PF02826">
    <property type="entry name" value="2-Hacid_dh_C"/>
    <property type="match status" value="1"/>
</dbReference>
<dbReference type="Gene3D" id="3.40.50.720">
    <property type="entry name" value="NAD(P)-binding Rossmann-like Domain"/>
    <property type="match status" value="2"/>
</dbReference>
<dbReference type="InterPro" id="IPR006140">
    <property type="entry name" value="D-isomer_DH_NAD-bd"/>
</dbReference>
<dbReference type="SUPFAM" id="SSF51735">
    <property type="entry name" value="NAD(P)-binding Rossmann-fold domains"/>
    <property type="match status" value="1"/>
</dbReference>
<dbReference type="InterPro" id="IPR006139">
    <property type="entry name" value="D-isomer_2_OHA_DH_cat_dom"/>
</dbReference>
<protein>
    <submittedName>
        <fullName evidence="6">2-hydroxyacid dehydrogenase</fullName>
    </submittedName>
</protein>
<dbReference type="PANTHER" id="PTHR10996">
    <property type="entry name" value="2-HYDROXYACID DEHYDROGENASE-RELATED"/>
    <property type="match status" value="1"/>
</dbReference>
<dbReference type="Pfam" id="PF00389">
    <property type="entry name" value="2-Hacid_dh"/>
    <property type="match status" value="1"/>
</dbReference>
<name>A0ABW9XDQ8_9SPHN</name>
<keyword evidence="1 3" id="KW-0560">Oxidoreductase</keyword>
<evidence type="ECO:0000256" key="1">
    <source>
        <dbReference type="ARBA" id="ARBA00023002"/>
    </source>
</evidence>
<dbReference type="CDD" id="cd12156">
    <property type="entry name" value="HPPR"/>
    <property type="match status" value="1"/>
</dbReference>
<dbReference type="PANTHER" id="PTHR10996:SF178">
    <property type="entry name" value="2-HYDROXYACID DEHYDROGENASE YGL185C-RELATED"/>
    <property type="match status" value="1"/>
</dbReference>
<dbReference type="SUPFAM" id="SSF52283">
    <property type="entry name" value="Formate/glycerate dehydrogenase catalytic domain-like"/>
    <property type="match status" value="1"/>
</dbReference>
<evidence type="ECO:0000313" key="7">
    <source>
        <dbReference type="Proteomes" id="UP000753724"/>
    </source>
</evidence>
<dbReference type="EMBL" id="JAAAPO010000003">
    <property type="protein sequence ID" value="NBC36637.1"/>
    <property type="molecule type" value="Genomic_DNA"/>
</dbReference>
<feature type="domain" description="D-isomer specific 2-hydroxyacid dehydrogenase catalytic" evidence="4">
    <location>
        <begin position="39"/>
        <end position="314"/>
    </location>
</feature>
<reference evidence="7" key="1">
    <citation type="submission" date="2020-01" db="EMBL/GenBank/DDBJ databases">
        <title>Sphingomonas sp. strain CSW-10.</title>
        <authorList>
            <person name="Chen W.-M."/>
        </authorList>
    </citation>
    <scope>NUCLEOTIDE SEQUENCE [LARGE SCALE GENOMIC DNA]</scope>
    <source>
        <strain evidence="7">FSY-8</strain>
    </source>
</reference>
<comment type="similarity">
    <text evidence="3">Belongs to the D-isomer specific 2-hydroxyacid dehydrogenase family.</text>
</comment>
<evidence type="ECO:0000259" key="4">
    <source>
        <dbReference type="Pfam" id="PF00389"/>
    </source>
</evidence>
<evidence type="ECO:0000259" key="5">
    <source>
        <dbReference type="Pfam" id="PF02826"/>
    </source>
</evidence>
<dbReference type="InterPro" id="IPR036291">
    <property type="entry name" value="NAD(P)-bd_dom_sf"/>
</dbReference>
<keyword evidence="2" id="KW-0520">NAD</keyword>
<comment type="caution">
    <text evidence="6">The sequence shown here is derived from an EMBL/GenBank/DDBJ whole genome shotgun (WGS) entry which is preliminary data.</text>
</comment>
<organism evidence="6 7">
    <name type="scientific">Novosphingobium ovatum</name>
    <dbReference type="NCBI Taxonomy" id="1908523"/>
    <lineage>
        <taxon>Bacteria</taxon>
        <taxon>Pseudomonadati</taxon>
        <taxon>Pseudomonadota</taxon>
        <taxon>Alphaproteobacteria</taxon>
        <taxon>Sphingomonadales</taxon>
        <taxon>Sphingomonadaceae</taxon>
        <taxon>Novosphingobium</taxon>
    </lineage>
</organism>
<dbReference type="InterPro" id="IPR050223">
    <property type="entry name" value="D-isomer_2-hydroxyacid_DH"/>
</dbReference>
<gene>
    <name evidence="6" type="ORF">GTZ99_08710</name>
</gene>